<evidence type="ECO:0000313" key="2">
    <source>
        <dbReference type="EMBL" id="MEZ0476779.1"/>
    </source>
</evidence>
<proteinExistence type="predicted"/>
<dbReference type="EMBL" id="JBFWIC010000050">
    <property type="protein sequence ID" value="MEZ0476779.1"/>
    <property type="molecule type" value="Genomic_DNA"/>
</dbReference>
<accession>A0ABV4HZJ0</accession>
<comment type="caution">
    <text evidence="2">The sequence shown here is derived from an EMBL/GenBank/DDBJ whole genome shotgun (WGS) entry which is preliminary data.</text>
</comment>
<evidence type="ECO:0000313" key="3">
    <source>
        <dbReference type="Proteomes" id="UP001566331"/>
    </source>
</evidence>
<organism evidence="2 3">
    <name type="scientific">Luteimonas salinilitoris</name>
    <dbReference type="NCBI Taxonomy" id="3237697"/>
    <lineage>
        <taxon>Bacteria</taxon>
        <taxon>Pseudomonadati</taxon>
        <taxon>Pseudomonadota</taxon>
        <taxon>Gammaproteobacteria</taxon>
        <taxon>Lysobacterales</taxon>
        <taxon>Lysobacteraceae</taxon>
        <taxon>Luteimonas</taxon>
    </lineage>
</organism>
<protein>
    <submittedName>
        <fullName evidence="2">Uncharacterized protein</fullName>
    </submittedName>
</protein>
<feature type="transmembrane region" description="Helical" evidence="1">
    <location>
        <begin position="46"/>
        <end position="65"/>
    </location>
</feature>
<sequence length="249" mass="27139">MSKQDAPEDPTHQAITAAMRSADEDLGKVRFQVPSDARLEELSHRLIILMAAIVISMLLFAVLGLRGAAGLLLFGIPVMAMTILFGIVVAAMGVNALLTSSAQFNGYHLKLQKTAWQQAAVLADKPDDVFAWQQARDALDLARNELRQWFGFVAAMAGLGLALYVSPRPEASCGIGTPFDVVNAASERLVSAGLWSPCDLRFYLGVLLLTTLAVVPFLQRRIRRVGRAHHLAILTLRRLENSRAGIEHS</sequence>
<keyword evidence="1" id="KW-1133">Transmembrane helix</keyword>
<feature type="transmembrane region" description="Helical" evidence="1">
    <location>
        <begin position="200"/>
        <end position="218"/>
    </location>
</feature>
<feature type="transmembrane region" description="Helical" evidence="1">
    <location>
        <begin position="71"/>
        <end position="98"/>
    </location>
</feature>
<keyword evidence="3" id="KW-1185">Reference proteome</keyword>
<dbReference type="Proteomes" id="UP001566331">
    <property type="component" value="Unassembled WGS sequence"/>
</dbReference>
<reference evidence="2 3" key="1">
    <citation type="submission" date="2024-07" db="EMBL/GenBank/DDBJ databases">
        <title>Luteimonas salilacus sp. nov., isolated from the shore soil of Salt Lake in Tibet of China.</title>
        <authorList>
            <person name="Zhang X."/>
            <person name="Li A."/>
        </authorList>
    </citation>
    <scope>NUCLEOTIDE SEQUENCE [LARGE SCALE GENOMIC DNA]</scope>
    <source>
        <strain evidence="2 3">B3-2-R+30</strain>
    </source>
</reference>
<keyword evidence="1" id="KW-0472">Membrane</keyword>
<evidence type="ECO:0000256" key="1">
    <source>
        <dbReference type="SAM" id="Phobius"/>
    </source>
</evidence>
<keyword evidence="1" id="KW-0812">Transmembrane</keyword>
<name>A0ABV4HZJ0_9GAMM</name>
<dbReference type="RefSeq" id="WP_370565854.1">
    <property type="nucleotide sequence ID" value="NZ_JBFWIB010000031.1"/>
</dbReference>
<gene>
    <name evidence="2" type="ORF">AB6713_19525</name>
</gene>